<feature type="region of interest" description="Disordered" evidence="1">
    <location>
        <begin position="1"/>
        <end position="30"/>
    </location>
</feature>
<dbReference type="AlphaFoldDB" id="A0A4C1XP96"/>
<reference evidence="2 3" key="1">
    <citation type="journal article" date="2019" name="Commun. Biol.">
        <title>The bagworm genome reveals a unique fibroin gene that provides high tensile strength.</title>
        <authorList>
            <person name="Kono N."/>
            <person name="Nakamura H."/>
            <person name="Ohtoshi R."/>
            <person name="Tomita M."/>
            <person name="Numata K."/>
            <person name="Arakawa K."/>
        </authorList>
    </citation>
    <scope>NUCLEOTIDE SEQUENCE [LARGE SCALE GENOMIC DNA]</scope>
</reference>
<comment type="caution">
    <text evidence="2">The sequence shown here is derived from an EMBL/GenBank/DDBJ whole genome shotgun (WGS) entry which is preliminary data.</text>
</comment>
<feature type="compositionally biased region" description="Basic and acidic residues" evidence="1">
    <location>
        <begin position="1"/>
        <end position="18"/>
    </location>
</feature>
<dbReference type="Proteomes" id="UP000299102">
    <property type="component" value="Unassembled WGS sequence"/>
</dbReference>
<proteinExistence type="predicted"/>
<dbReference type="EMBL" id="BGZK01000886">
    <property type="protein sequence ID" value="GBP64049.1"/>
    <property type="molecule type" value="Genomic_DNA"/>
</dbReference>
<accession>A0A4C1XP96</accession>
<sequence length="114" mass="13310">MEVERRKEGRDKSSHREREEEECEMTDRERGERKYRVNIGTDIKIKISMKVVYARGGNLDQKLQKPKTKQGRKAPLGLRRNSIVFKCAGAHLRLVLRTIETFAYDVIETLFSEG</sequence>
<organism evidence="2 3">
    <name type="scientific">Eumeta variegata</name>
    <name type="common">Bagworm moth</name>
    <name type="synonym">Eumeta japonica</name>
    <dbReference type="NCBI Taxonomy" id="151549"/>
    <lineage>
        <taxon>Eukaryota</taxon>
        <taxon>Metazoa</taxon>
        <taxon>Ecdysozoa</taxon>
        <taxon>Arthropoda</taxon>
        <taxon>Hexapoda</taxon>
        <taxon>Insecta</taxon>
        <taxon>Pterygota</taxon>
        <taxon>Neoptera</taxon>
        <taxon>Endopterygota</taxon>
        <taxon>Lepidoptera</taxon>
        <taxon>Glossata</taxon>
        <taxon>Ditrysia</taxon>
        <taxon>Tineoidea</taxon>
        <taxon>Psychidae</taxon>
        <taxon>Oiketicinae</taxon>
        <taxon>Eumeta</taxon>
    </lineage>
</organism>
<keyword evidence="3" id="KW-1185">Reference proteome</keyword>
<evidence type="ECO:0000313" key="3">
    <source>
        <dbReference type="Proteomes" id="UP000299102"/>
    </source>
</evidence>
<evidence type="ECO:0000256" key="1">
    <source>
        <dbReference type="SAM" id="MobiDB-lite"/>
    </source>
</evidence>
<gene>
    <name evidence="2" type="ORF">EVAR_44132_1</name>
</gene>
<protein>
    <submittedName>
        <fullName evidence="2">Uncharacterized protein</fullName>
    </submittedName>
</protein>
<evidence type="ECO:0000313" key="2">
    <source>
        <dbReference type="EMBL" id="GBP64049.1"/>
    </source>
</evidence>
<name>A0A4C1XP96_EUMVA</name>